<dbReference type="SUPFAM" id="SSF56796">
    <property type="entry name" value="Dehydroquinate synthase-like"/>
    <property type="match status" value="1"/>
</dbReference>
<comment type="caution">
    <text evidence="1">The sequence shown here is derived from an EMBL/GenBank/DDBJ whole genome shotgun (WGS) entry which is preliminary data.</text>
</comment>
<accession>A0A327Y5K3</accession>
<dbReference type="AlphaFoldDB" id="A0A327Y5K3"/>
<protein>
    <submittedName>
        <fullName evidence="1">Uncharacterized protein</fullName>
    </submittedName>
</protein>
<evidence type="ECO:0000313" key="1">
    <source>
        <dbReference type="EMBL" id="RAK15572.1"/>
    </source>
</evidence>
<reference evidence="1 2" key="1">
    <citation type="submission" date="2018-06" db="EMBL/GenBank/DDBJ databases">
        <title>Genomic Encyclopedia of Type Strains, Phase III (KMG-III): the genomes of soil and plant-associated and newly described type strains.</title>
        <authorList>
            <person name="Whitman W."/>
        </authorList>
    </citation>
    <scope>NUCLEOTIDE SEQUENCE [LARGE SCALE GENOMIC DNA]</scope>
    <source>
        <strain evidence="1 2">CGMCC 1.8979</strain>
    </source>
</reference>
<name>A0A327Y5K3_9BACL</name>
<organism evidence="1 2">
    <name type="scientific">Paranoxybacillus vitaminiphilus</name>
    <dbReference type="NCBI Taxonomy" id="581036"/>
    <lineage>
        <taxon>Bacteria</taxon>
        <taxon>Bacillati</taxon>
        <taxon>Bacillota</taxon>
        <taxon>Bacilli</taxon>
        <taxon>Bacillales</taxon>
        <taxon>Anoxybacillaceae</taxon>
        <taxon>Paranoxybacillus</taxon>
    </lineage>
</organism>
<sequence>MVQIRSKNMGYPGSCSNAHVDEMAANAGQDPYTSTNPRETSVEEMKKLYIAAFYGLDVNF</sequence>
<dbReference type="Proteomes" id="UP000248555">
    <property type="component" value="Unassembled WGS sequence"/>
</dbReference>
<proteinExistence type="predicted"/>
<dbReference type="EMBL" id="QLMH01000020">
    <property type="protein sequence ID" value="RAK15572.1"/>
    <property type="molecule type" value="Genomic_DNA"/>
</dbReference>
<dbReference type="RefSeq" id="WP_245934813.1">
    <property type="nucleotide sequence ID" value="NZ_QLMH01000020.1"/>
</dbReference>
<evidence type="ECO:0000313" key="2">
    <source>
        <dbReference type="Proteomes" id="UP000248555"/>
    </source>
</evidence>
<gene>
    <name evidence="1" type="ORF">B0I26_12044</name>
</gene>
<keyword evidence="2" id="KW-1185">Reference proteome</keyword>
<dbReference type="Gene3D" id="1.20.1090.10">
    <property type="entry name" value="Dehydroquinate synthase-like - alpha domain"/>
    <property type="match status" value="1"/>
</dbReference>